<name>A0A2K0UU81_GIBNY</name>
<gene>
    <name evidence="2" type="ORF">FNYG_14007</name>
</gene>
<dbReference type="EMBL" id="MTQA01000307">
    <property type="protein sequence ID" value="PNP61321.1"/>
    <property type="molecule type" value="Genomic_DNA"/>
</dbReference>
<evidence type="ECO:0000256" key="1">
    <source>
        <dbReference type="SAM" id="MobiDB-lite"/>
    </source>
</evidence>
<sequence>MVADLKVGPRSRRSSASSRKSGDSDVTNLIDNEAPSYPKLTLPPINIRKGKKTLEYRGKFRDAAVDKMKESWNLETLDEIIARLRSLEDHDITRLYNGLSVKHRERKAQRKGKKAVVQTRTESFQTAIDGEDTTPHHRGEMRKAPKTLVTAGRMRCHLLFMDISPLPQPQQPRHSLIEIYHTAAAEVTEKVDNTARASNAAIVVSVIQTRIFCSAEGVMRRDRRSSGARTQGSNRG</sequence>
<feature type="region of interest" description="Disordered" evidence="1">
    <location>
        <begin position="1"/>
        <end position="35"/>
    </location>
</feature>
<dbReference type="OrthoDB" id="5102566at2759"/>
<dbReference type="AlphaFoldDB" id="A0A2K0UU81"/>
<proteinExistence type="predicted"/>
<evidence type="ECO:0000313" key="3">
    <source>
        <dbReference type="Proteomes" id="UP000236664"/>
    </source>
</evidence>
<reference evidence="2 3" key="1">
    <citation type="submission" date="2017-06" db="EMBL/GenBank/DDBJ databases">
        <title>Genome of Fusarium nygamai isolate CS10214.</title>
        <authorList>
            <person name="Gardiner D.M."/>
            <person name="Obanor F."/>
            <person name="Kazan K."/>
        </authorList>
    </citation>
    <scope>NUCLEOTIDE SEQUENCE [LARGE SCALE GENOMIC DNA]</scope>
    <source>
        <strain evidence="2 3">CS10214</strain>
    </source>
</reference>
<comment type="caution">
    <text evidence="2">The sequence shown here is derived from an EMBL/GenBank/DDBJ whole genome shotgun (WGS) entry which is preliminary data.</text>
</comment>
<protein>
    <submittedName>
        <fullName evidence="2">Uncharacterized protein</fullName>
    </submittedName>
</protein>
<accession>A0A2K0UU81</accession>
<keyword evidence="3" id="KW-1185">Reference proteome</keyword>
<dbReference type="Proteomes" id="UP000236664">
    <property type="component" value="Unassembled WGS sequence"/>
</dbReference>
<evidence type="ECO:0000313" key="2">
    <source>
        <dbReference type="EMBL" id="PNP61321.1"/>
    </source>
</evidence>
<organism evidence="2 3">
    <name type="scientific">Gibberella nygamai</name>
    <name type="common">Bean root rot disease fungus</name>
    <name type="synonym">Fusarium nygamai</name>
    <dbReference type="NCBI Taxonomy" id="42673"/>
    <lineage>
        <taxon>Eukaryota</taxon>
        <taxon>Fungi</taxon>
        <taxon>Dikarya</taxon>
        <taxon>Ascomycota</taxon>
        <taxon>Pezizomycotina</taxon>
        <taxon>Sordariomycetes</taxon>
        <taxon>Hypocreomycetidae</taxon>
        <taxon>Hypocreales</taxon>
        <taxon>Nectriaceae</taxon>
        <taxon>Fusarium</taxon>
        <taxon>Fusarium fujikuroi species complex</taxon>
    </lineage>
</organism>